<proteinExistence type="predicted"/>
<dbReference type="EMBL" id="AJWZ01002325">
    <property type="protein sequence ID" value="EKC71268.1"/>
    <property type="molecule type" value="Genomic_DNA"/>
</dbReference>
<evidence type="ECO:0000313" key="1">
    <source>
        <dbReference type="EMBL" id="EKC71268.1"/>
    </source>
</evidence>
<reference evidence="1" key="1">
    <citation type="journal article" date="2013" name="Environ. Microbiol.">
        <title>Microbiota from the distal guts of lean and obese adolescents exhibit partial functional redundancy besides clear differences in community structure.</title>
        <authorList>
            <person name="Ferrer M."/>
            <person name="Ruiz A."/>
            <person name="Lanza F."/>
            <person name="Haange S.B."/>
            <person name="Oberbach A."/>
            <person name="Till H."/>
            <person name="Bargiela R."/>
            <person name="Campoy C."/>
            <person name="Segura M.T."/>
            <person name="Richter M."/>
            <person name="von Bergen M."/>
            <person name="Seifert J."/>
            <person name="Suarez A."/>
        </authorList>
    </citation>
    <scope>NUCLEOTIDE SEQUENCE</scope>
</reference>
<gene>
    <name evidence="1" type="ORF">OBE_03477</name>
</gene>
<sequence>MIAQAYDEPNEIVLQLSHKDVNLGFSKPHKDAILCLRSGMPLTYHDHCLCLPSTGRDIAQLSIKMKEKLGKWELKGYKVTAARIRFIVAWKSKDAPRDEKESAIVLADLAMKKIDKFLEPYLQAQPILYLIQS</sequence>
<name>K1TNR3_9ZZZZ</name>
<comment type="caution">
    <text evidence="1">The sequence shown here is derived from an EMBL/GenBank/DDBJ whole genome shotgun (WGS) entry which is preliminary data.</text>
</comment>
<organism evidence="1">
    <name type="scientific">human gut metagenome</name>
    <dbReference type="NCBI Taxonomy" id="408170"/>
    <lineage>
        <taxon>unclassified sequences</taxon>
        <taxon>metagenomes</taxon>
        <taxon>organismal metagenomes</taxon>
    </lineage>
</organism>
<protein>
    <submittedName>
        <fullName evidence="1">Uncharacterized protein</fullName>
    </submittedName>
</protein>
<dbReference type="AlphaFoldDB" id="K1TNR3"/>
<accession>K1TNR3</accession>